<evidence type="ECO:0000259" key="3">
    <source>
        <dbReference type="PROSITE" id="PS51087"/>
    </source>
</evidence>
<reference evidence="4 5" key="1">
    <citation type="submission" date="2020-11" db="EMBL/GenBank/DDBJ databases">
        <title>Complete genome sequence for Salinimonas sp. strain G2-b.</title>
        <authorList>
            <person name="Park S.-J."/>
        </authorList>
    </citation>
    <scope>NUCLEOTIDE SEQUENCE [LARGE SCALE GENOMIC DNA]</scope>
    <source>
        <strain evidence="4 5">G2-b</strain>
    </source>
</reference>
<feature type="domain" description="ApaG" evidence="3">
    <location>
        <begin position="1"/>
        <end position="125"/>
    </location>
</feature>
<dbReference type="NCBIfam" id="NF003967">
    <property type="entry name" value="PRK05461.1"/>
    <property type="match status" value="1"/>
</dbReference>
<dbReference type="Pfam" id="PF04379">
    <property type="entry name" value="DUF525"/>
    <property type="match status" value="1"/>
</dbReference>
<protein>
    <recommendedName>
        <fullName evidence="1 2">Protein ApaG</fullName>
    </recommendedName>
</protein>
<organism evidence="4 5">
    <name type="scientific">Salinimonas marina</name>
    <dbReference type="NCBI Taxonomy" id="2785918"/>
    <lineage>
        <taxon>Bacteria</taxon>
        <taxon>Pseudomonadati</taxon>
        <taxon>Pseudomonadota</taxon>
        <taxon>Gammaproteobacteria</taxon>
        <taxon>Alteromonadales</taxon>
        <taxon>Alteromonadaceae</taxon>
        <taxon>Alteromonas/Salinimonas group</taxon>
        <taxon>Salinimonas</taxon>
    </lineage>
</organism>
<dbReference type="InterPro" id="IPR023065">
    <property type="entry name" value="Uncharacterised_ApaG"/>
</dbReference>
<gene>
    <name evidence="2 4" type="primary">apaG</name>
    <name evidence="4" type="ORF">IT774_13890</name>
</gene>
<proteinExistence type="inferred from homology"/>
<dbReference type="PROSITE" id="PS51087">
    <property type="entry name" value="APAG"/>
    <property type="match status" value="1"/>
</dbReference>
<name>A0A7S9DWF1_9ALTE</name>
<evidence type="ECO:0000256" key="1">
    <source>
        <dbReference type="ARBA" id="ARBA00017693"/>
    </source>
</evidence>
<dbReference type="KEGG" id="smaa:IT774_13890"/>
<dbReference type="InterPro" id="IPR036767">
    <property type="entry name" value="ApaG_sf"/>
</dbReference>
<dbReference type="AlphaFoldDB" id="A0A7S9DWF1"/>
<dbReference type="SUPFAM" id="SSF110069">
    <property type="entry name" value="ApaG-like"/>
    <property type="match status" value="1"/>
</dbReference>
<dbReference type="PANTHER" id="PTHR47191">
    <property type="entry name" value="OS05G0170800 PROTEIN"/>
    <property type="match status" value="1"/>
</dbReference>
<evidence type="ECO:0000313" key="4">
    <source>
        <dbReference type="EMBL" id="QPG05201.1"/>
    </source>
</evidence>
<dbReference type="Proteomes" id="UP000595095">
    <property type="component" value="Chromosome"/>
</dbReference>
<dbReference type="InterPro" id="IPR007474">
    <property type="entry name" value="ApaG_domain"/>
</dbReference>
<dbReference type="EMBL" id="CP064795">
    <property type="protein sequence ID" value="QPG05201.1"/>
    <property type="molecule type" value="Genomic_DNA"/>
</dbReference>
<dbReference type="RefSeq" id="WP_195810292.1">
    <property type="nucleotide sequence ID" value="NZ_CP064795.1"/>
</dbReference>
<evidence type="ECO:0000313" key="5">
    <source>
        <dbReference type="Proteomes" id="UP000595095"/>
    </source>
</evidence>
<dbReference type="PANTHER" id="PTHR47191:SF2">
    <property type="entry name" value="OS05G0170800 PROTEIN"/>
    <property type="match status" value="1"/>
</dbReference>
<keyword evidence="5" id="KW-1185">Reference proteome</keyword>
<sequence length="125" mass="13732">MTSKGAVNVEVQTRHLPDHPVTEKGQFAFAYQITITNHSDVTVQLINRYWLITDGAGKRSEVEGSGVVGKQPSLAPGEEFQYTSGAILDTPVGTMEGYYEMQCEDGEMVRVPIDVFRLAVPNSIN</sequence>
<dbReference type="Gene3D" id="2.60.40.1470">
    <property type="entry name" value="ApaG domain"/>
    <property type="match status" value="1"/>
</dbReference>
<dbReference type="InterPro" id="IPR050718">
    <property type="entry name" value="ApaG-like"/>
</dbReference>
<dbReference type="HAMAP" id="MF_00791">
    <property type="entry name" value="ApaG"/>
    <property type="match status" value="1"/>
</dbReference>
<accession>A0A7S9DWF1</accession>
<evidence type="ECO:0000256" key="2">
    <source>
        <dbReference type="HAMAP-Rule" id="MF_00791"/>
    </source>
</evidence>